<comment type="caution">
    <text evidence="2">The sequence shown here is derived from an EMBL/GenBank/DDBJ whole genome shotgun (WGS) entry which is preliminary data.</text>
</comment>
<proteinExistence type="predicted"/>
<dbReference type="EMBL" id="JAWJWF010000047">
    <property type="protein sequence ID" value="KAK6622068.1"/>
    <property type="molecule type" value="Genomic_DNA"/>
</dbReference>
<reference evidence="2 3" key="1">
    <citation type="submission" date="2023-09" db="EMBL/GenBank/DDBJ databases">
        <title>Genomes of two closely related lineages of the louse Polyplax serrata with different host specificities.</title>
        <authorList>
            <person name="Martinu J."/>
            <person name="Tarabai H."/>
            <person name="Stefka J."/>
            <person name="Hypsa V."/>
        </authorList>
    </citation>
    <scope>NUCLEOTIDE SEQUENCE [LARGE SCALE GENOMIC DNA]</scope>
    <source>
        <strain evidence="2">98ZLc_SE</strain>
    </source>
</reference>
<accession>A0ABR1AN23</accession>
<evidence type="ECO:0000256" key="1">
    <source>
        <dbReference type="SAM" id="MobiDB-lite"/>
    </source>
</evidence>
<feature type="compositionally biased region" description="Basic and acidic residues" evidence="1">
    <location>
        <begin position="26"/>
        <end position="47"/>
    </location>
</feature>
<organism evidence="2 3">
    <name type="scientific">Polyplax serrata</name>
    <name type="common">Common mouse louse</name>
    <dbReference type="NCBI Taxonomy" id="468196"/>
    <lineage>
        <taxon>Eukaryota</taxon>
        <taxon>Metazoa</taxon>
        <taxon>Ecdysozoa</taxon>
        <taxon>Arthropoda</taxon>
        <taxon>Hexapoda</taxon>
        <taxon>Insecta</taxon>
        <taxon>Pterygota</taxon>
        <taxon>Neoptera</taxon>
        <taxon>Paraneoptera</taxon>
        <taxon>Psocodea</taxon>
        <taxon>Troctomorpha</taxon>
        <taxon>Phthiraptera</taxon>
        <taxon>Anoplura</taxon>
        <taxon>Polyplacidae</taxon>
        <taxon>Polyplax</taxon>
    </lineage>
</organism>
<protein>
    <submittedName>
        <fullName evidence="2">Uncharacterized protein</fullName>
    </submittedName>
</protein>
<feature type="region of interest" description="Disordered" evidence="1">
    <location>
        <begin position="1"/>
        <end position="86"/>
    </location>
</feature>
<feature type="compositionally biased region" description="Polar residues" evidence="1">
    <location>
        <begin position="75"/>
        <end position="86"/>
    </location>
</feature>
<keyword evidence="3" id="KW-1185">Reference proteome</keyword>
<evidence type="ECO:0000313" key="2">
    <source>
        <dbReference type="EMBL" id="KAK6622068.1"/>
    </source>
</evidence>
<name>A0ABR1AN23_POLSC</name>
<evidence type="ECO:0000313" key="3">
    <source>
        <dbReference type="Proteomes" id="UP001359485"/>
    </source>
</evidence>
<sequence length="86" mass="9554">MTIIEKGPSKVQTPSPGEPRSGYIKTELRKELRSPEMVEKSGRRDSDLISTATSALRRLHFRSAGGSRPKRGSYLNPTKSVLLSRN</sequence>
<gene>
    <name evidence="2" type="ORF">RUM44_001875</name>
</gene>
<dbReference type="Proteomes" id="UP001359485">
    <property type="component" value="Unassembled WGS sequence"/>
</dbReference>